<keyword evidence="3" id="KW-0030">Aminoacyl-tRNA synthetase</keyword>
<organism evidence="3 4">
    <name type="scientific">Polymorphum gilvum (strain LMG 25793 / CGMCC 1.9160 / SL003B-26A1)</name>
    <dbReference type="NCBI Taxonomy" id="991905"/>
    <lineage>
        <taxon>Bacteria</taxon>
        <taxon>Pseudomonadati</taxon>
        <taxon>Pseudomonadota</taxon>
        <taxon>Alphaproteobacteria</taxon>
        <taxon>Rhodobacterales</taxon>
        <taxon>Paracoccaceae</taxon>
        <taxon>Polymorphum</taxon>
    </lineage>
</organism>
<feature type="signal peptide" evidence="2">
    <location>
        <begin position="1"/>
        <end position="24"/>
    </location>
</feature>
<dbReference type="HOGENOM" id="CLU_1266100_0_0_5"/>
<keyword evidence="3" id="KW-0436">Ligase</keyword>
<accession>F2J3M4</accession>
<dbReference type="STRING" id="991905.SL003B_3739"/>
<protein>
    <submittedName>
        <fullName evidence="3">Phenylalanyl-tRNA synthetase alpha subunit</fullName>
    </submittedName>
</protein>
<evidence type="ECO:0000313" key="3">
    <source>
        <dbReference type="EMBL" id="ADZ72160.1"/>
    </source>
</evidence>
<gene>
    <name evidence="3" type="ordered locus">SL003B_3739</name>
</gene>
<evidence type="ECO:0000256" key="1">
    <source>
        <dbReference type="SAM" id="Phobius"/>
    </source>
</evidence>
<dbReference type="Proteomes" id="UP000008130">
    <property type="component" value="Chromosome"/>
</dbReference>
<dbReference type="RefSeq" id="WP_013654469.1">
    <property type="nucleotide sequence ID" value="NC_015259.1"/>
</dbReference>
<reference evidence="3 4" key="1">
    <citation type="journal article" date="2011" name="J. Bacteriol.">
        <title>Complete genome sequence of Polymorphum gilvum SL003B-26A1T, a crude oil-degrading bacterium from oil-polluted saline soil.</title>
        <authorList>
            <person name="Li S.G."/>
            <person name="Tang Y.Q."/>
            <person name="Nie Y."/>
            <person name="Cai M."/>
            <person name="Wu X.L."/>
        </authorList>
    </citation>
    <scope>NUCLEOTIDE SEQUENCE [LARGE SCALE GENOMIC DNA]</scope>
    <source>
        <strain evidence="4">LMG 25793 / CGMCC 1.9160 / SL003B-26A1</strain>
    </source>
</reference>
<keyword evidence="2" id="KW-0732">Signal</keyword>
<dbReference type="OrthoDB" id="7676307at2"/>
<name>F2J3M4_POLGS</name>
<evidence type="ECO:0000313" key="4">
    <source>
        <dbReference type="Proteomes" id="UP000008130"/>
    </source>
</evidence>
<sequence>MTLLRRVFLAVLLLTGAFAGAALAQTAEPAPKSFLDACAAKIDERGRLRFCDAYFRDELGNQADALIYLRDRITGMRAAHEAAAAEKYGSFLTAIYIVAFLTVCSIVLIAGDRRLAGTAKWAGLTTSAALLVLIVALANGWLGKYRAEYAAQLELGILRDRIETEAAQAMATGLAITPEMVRGWTGELQAIGRRFAESYGAATPLPELERFRAN</sequence>
<keyword evidence="1" id="KW-0812">Transmembrane</keyword>
<proteinExistence type="predicted"/>
<dbReference type="EMBL" id="CP002568">
    <property type="protein sequence ID" value="ADZ72160.1"/>
    <property type="molecule type" value="Genomic_DNA"/>
</dbReference>
<keyword evidence="1" id="KW-0472">Membrane</keyword>
<keyword evidence="1" id="KW-1133">Transmembrane helix</keyword>
<evidence type="ECO:0000256" key="2">
    <source>
        <dbReference type="SAM" id="SignalP"/>
    </source>
</evidence>
<dbReference type="PATRIC" id="fig|991905.3.peg.3856"/>
<dbReference type="AlphaFoldDB" id="F2J3M4"/>
<feature type="transmembrane region" description="Helical" evidence="1">
    <location>
        <begin position="121"/>
        <end position="142"/>
    </location>
</feature>
<dbReference type="GO" id="GO:0004812">
    <property type="term" value="F:aminoacyl-tRNA ligase activity"/>
    <property type="evidence" value="ECO:0007669"/>
    <property type="project" value="UniProtKB-KW"/>
</dbReference>
<feature type="chain" id="PRO_5003278740" evidence="2">
    <location>
        <begin position="25"/>
        <end position="214"/>
    </location>
</feature>
<feature type="transmembrane region" description="Helical" evidence="1">
    <location>
        <begin position="88"/>
        <end position="109"/>
    </location>
</feature>
<keyword evidence="4" id="KW-1185">Reference proteome</keyword>
<dbReference type="KEGG" id="pgv:SL003B_3739"/>
<dbReference type="eggNOG" id="ENOG502Z9G6">
    <property type="taxonomic scope" value="Bacteria"/>
</dbReference>